<protein>
    <submittedName>
        <fullName evidence="7">FAD dependent oxidoreductase</fullName>
    </submittedName>
</protein>
<evidence type="ECO:0000313" key="8">
    <source>
        <dbReference type="Proteomes" id="UP000001549"/>
    </source>
</evidence>
<organism evidence="7 8">
    <name type="scientific">Candidatus Protofrankia datiscae</name>
    <dbReference type="NCBI Taxonomy" id="2716812"/>
    <lineage>
        <taxon>Bacteria</taxon>
        <taxon>Bacillati</taxon>
        <taxon>Actinomycetota</taxon>
        <taxon>Actinomycetes</taxon>
        <taxon>Frankiales</taxon>
        <taxon>Frankiaceae</taxon>
        <taxon>Protofrankia</taxon>
    </lineage>
</organism>
<keyword evidence="8" id="KW-1185">Reference proteome</keyword>
<dbReference type="SUPFAM" id="SSF54373">
    <property type="entry name" value="FAD-linked reductases, C-terminal domain"/>
    <property type="match status" value="1"/>
</dbReference>
<dbReference type="KEGG" id="fsy:FsymDg_2652"/>
<keyword evidence="3" id="KW-0285">Flavoprotein</keyword>
<dbReference type="PRINTS" id="PR00420">
    <property type="entry name" value="RNGMNOXGNASE"/>
</dbReference>
<feature type="region of interest" description="Disordered" evidence="6">
    <location>
        <begin position="1"/>
        <end position="44"/>
    </location>
</feature>
<dbReference type="InterPro" id="IPR036188">
    <property type="entry name" value="FAD/NAD-bd_sf"/>
</dbReference>
<dbReference type="GO" id="GO:0016491">
    <property type="term" value="F:oxidoreductase activity"/>
    <property type="evidence" value="ECO:0007669"/>
    <property type="project" value="UniProtKB-KW"/>
</dbReference>
<evidence type="ECO:0000256" key="4">
    <source>
        <dbReference type="ARBA" id="ARBA00022827"/>
    </source>
</evidence>
<dbReference type="InterPro" id="IPR039651">
    <property type="entry name" value="FixC-like"/>
</dbReference>
<dbReference type="Gene3D" id="3.50.50.60">
    <property type="entry name" value="FAD/NAD(P)-binding domain"/>
    <property type="match status" value="1"/>
</dbReference>
<dbReference type="RefSeq" id="WP_013873924.1">
    <property type="nucleotide sequence ID" value="NC_015656.1"/>
</dbReference>
<proteinExistence type="inferred from homology"/>
<gene>
    <name evidence="7" type="ordered locus">FsymDg_2652</name>
</gene>
<dbReference type="PANTHER" id="PTHR43624">
    <property type="entry name" value="ELECTRON TRANSFER FLAVOPROTEIN-QUINONE OXIDOREDUCTASE YDIS-RELATED"/>
    <property type="match status" value="1"/>
</dbReference>
<comment type="similarity">
    <text evidence="2">Belongs to the ETF-QO/FixC family.</text>
</comment>
<dbReference type="PANTHER" id="PTHR43624:SF2">
    <property type="entry name" value="ELECTRON TRANSFER FLAVOPROTEIN-QUINONE OXIDOREDUCTASE YDIS-RELATED"/>
    <property type="match status" value="1"/>
</dbReference>
<keyword evidence="4" id="KW-0274">FAD</keyword>
<evidence type="ECO:0000313" key="7">
    <source>
        <dbReference type="EMBL" id="AEH10008.1"/>
    </source>
</evidence>
<comment type="cofactor">
    <cofactor evidence="1">
        <name>FAD</name>
        <dbReference type="ChEBI" id="CHEBI:57692"/>
    </cofactor>
</comment>
<feature type="compositionally biased region" description="Low complexity" evidence="6">
    <location>
        <begin position="1"/>
        <end position="23"/>
    </location>
</feature>
<name>F8B3Z6_9ACTN</name>
<dbReference type="eggNOG" id="COG0644">
    <property type="taxonomic scope" value="Bacteria"/>
</dbReference>
<evidence type="ECO:0000256" key="1">
    <source>
        <dbReference type="ARBA" id="ARBA00001974"/>
    </source>
</evidence>
<reference evidence="7 8" key="1">
    <citation type="submission" date="2011-05" db="EMBL/GenBank/DDBJ databases">
        <title>Complete sequence of chromosome of Frankia symbiont of Datisca glomerata.</title>
        <authorList>
            <consortium name="US DOE Joint Genome Institute"/>
            <person name="Lucas S."/>
            <person name="Han J."/>
            <person name="Lapidus A."/>
            <person name="Cheng J.-F."/>
            <person name="Goodwin L."/>
            <person name="Pitluck S."/>
            <person name="Peters L."/>
            <person name="Mikhailova N."/>
            <person name="Chertkov O."/>
            <person name="Teshima H."/>
            <person name="Han C."/>
            <person name="Tapia R."/>
            <person name="Land M."/>
            <person name="Hauser L."/>
            <person name="Kyrpides N."/>
            <person name="Ivanova N."/>
            <person name="Pagani I."/>
            <person name="Berry A."/>
            <person name="Pawlowski K."/>
            <person name="Persson T."/>
            <person name="Vanden Heuvel B."/>
            <person name="Benson D."/>
            <person name="Woyke T."/>
        </authorList>
    </citation>
    <scope>NUCLEOTIDE SEQUENCE [LARGE SCALE GENOMIC DNA]</scope>
    <source>
        <strain evidence="8">4085684</strain>
    </source>
</reference>
<dbReference type="STRING" id="656024.FsymDg_2652"/>
<keyword evidence="5" id="KW-0560">Oxidoreductase</keyword>
<evidence type="ECO:0000256" key="3">
    <source>
        <dbReference type="ARBA" id="ARBA00022630"/>
    </source>
</evidence>
<dbReference type="HOGENOM" id="CLU_050977_0_0_11"/>
<evidence type="ECO:0000256" key="5">
    <source>
        <dbReference type="ARBA" id="ARBA00023002"/>
    </source>
</evidence>
<dbReference type="SUPFAM" id="SSF51905">
    <property type="entry name" value="FAD/NAD(P)-binding domain"/>
    <property type="match status" value="1"/>
</dbReference>
<dbReference type="AlphaFoldDB" id="F8B3Z6"/>
<dbReference type="EMBL" id="CP002801">
    <property type="protein sequence ID" value="AEH10008.1"/>
    <property type="molecule type" value="Genomic_DNA"/>
</dbReference>
<accession>F8B3Z6</accession>
<sequence precursor="true">MTATPAASSATPAAPAPSASASSPPSPPSPPSPQPASPASPASSVSPGRATLFFDAVVVGAGPAGSAAALELARAGRSVALVERGPFPGSKNVYGGVIYGRVLDEVLPAWWEEVPVERWVVRRSTMIMTPTRSLSIDYRSQAWGAAPYNGMTTYRADFDSWLAGRAVAAGARLVTSTVATGLLRDAAGRVVGVRTDRADGDLRAQVVIACDGVNSFLAKEAGLLPRADAAHHTLGVKEVLSLPAEVIDERFGVRRTEGVDIEMLGCTRGIPGGGFLYTNADTVSVGVVLSLPHLAVAKVRPEEIIADVKAHPAVAPYLRGSTVKEYSAHLIPEGGYDAMPRLHADGLLLAGDAAGMTLAAGIWLEGVNFAIGSGLAAGRVAARAITVGDVSSAGLASYRSDLEGQFVLADHRRLRGAPEVILSERIQQRYPGLITDIAEGVFTVTNPTPKPGFTRLLRRAARRNGVSLRELAADAARIGRVFR</sequence>
<evidence type="ECO:0000256" key="6">
    <source>
        <dbReference type="SAM" id="MobiDB-lite"/>
    </source>
</evidence>
<feature type="compositionally biased region" description="Pro residues" evidence="6">
    <location>
        <begin position="24"/>
        <end position="38"/>
    </location>
</feature>
<dbReference type="Proteomes" id="UP000001549">
    <property type="component" value="Chromosome"/>
</dbReference>
<dbReference type="Pfam" id="PF12831">
    <property type="entry name" value="FAD_oxidored"/>
    <property type="match status" value="1"/>
</dbReference>
<evidence type="ECO:0000256" key="2">
    <source>
        <dbReference type="ARBA" id="ARBA00006796"/>
    </source>
</evidence>